<dbReference type="EMBL" id="OB661752">
    <property type="protein sequence ID" value="CAD7228896.1"/>
    <property type="molecule type" value="Genomic_DNA"/>
</dbReference>
<organism evidence="1">
    <name type="scientific">Cyprideis torosa</name>
    <dbReference type="NCBI Taxonomy" id="163714"/>
    <lineage>
        <taxon>Eukaryota</taxon>
        <taxon>Metazoa</taxon>
        <taxon>Ecdysozoa</taxon>
        <taxon>Arthropoda</taxon>
        <taxon>Crustacea</taxon>
        <taxon>Oligostraca</taxon>
        <taxon>Ostracoda</taxon>
        <taxon>Podocopa</taxon>
        <taxon>Podocopida</taxon>
        <taxon>Cytherocopina</taxon>
        <taxon>Cytheroidea</taxon>
        <taxon>Cytherideidae</taxon>
        <taxon>Cyprideis</taxon>
    </lineage>
</organism>
<name>A0A7R8WGU2_9CRUS</name>
<accession>A0A7R8WGU2</accession>
<protein>
    <submittedName>
        <fullName evidence="1">Uncharacterized protein</fullName>
    </submittedName>
</protein>
<evidence type="ECO:0000313" key="1">
    <source>
        <dbReference type="EMBL" id="CAD7228896.1"/>
    </source>
</evidence>
<proteinExistence type="predicted"/>
<dbReference type="AlphaFoldDB" id="A0A7R8WGU2"/>
<reference evidence="1" key="1">
    <citation type="submission" date="2020-11" db="EMBL/GenBank/DDBJ databases">
        <authorList>
            <person name="Tran Van P."/>
        </authorList>
    </citation>
    <scope>NUCLEOTIDE SEQUENCE</scope>
</reference>
<sequence>MSPTLASSLGYAPVLAVNITHKMIHIMAKNMRFFANCFEDFRERWECHWKNNFCLQEWNENRTHPLAAVNALLNVEFYINRLYSSENQPELQNRFHLIHLLRSIRQHLEEIRTRLDHFLAMRTEHLHWESKPHPNCTSELGNLHVFCWKETARRGFFSMDYLREFDIRLEKEMFYAGEVLKGSVFLDTIENFKLKCE</sequence>
<dbReference type="OrthoDB" id="7785529at2759"/>
<gene>
    <name evidence="1" type="ORF">CTOB1V02_LOCUS6774</name>
</gene>